<reference evidence="7" key="1">
    <citation type="submission" date="2021-08" db="EMBL/GenBank/DDBJ databases">
        <authorList>
            <person name="Misof B."/>
            <person name="Oliver O."/>
            <person name="Podsiadlowski L."/>
            <person name="Donath A."/>
            <person name="Peters R."/>
            <person name="Mayer C."/>
            <person name="Rust J."/>
            <person name="Gunkel S."/>
            <person name="Lesny P."/>
            <person name="Martin S."/>
            <person name="Oeyen J.P."/>
            <person name="Petersen M."/>
            <person name="Panagiotis P."/>
            <person name="Wilbrandt J."/>
            <person name="Tanja T."/>
        </authorList>
    </citation>
    <scope>NUCLEOTIDE SEQUENCE</scope>
    <source>
        <strain evidence="7">GBR_01_08_01A</strain>
        <tissue evidence="7">Thorax + abdomen</tissue>
    </source>
</reference>
<dbReference type="GO" id="GO:0072686">
    <property type="term" value="C:mitotic spindle"/>
    <property type="evidence" value="ECO:0007669"/>
    <property type="project" value="TreeGrafter"/>
</dbReference>
<dbReference type="GO" id="GO:0043014">
    <property type="term" value="F:alpha-tubulin binding"/>
    <property type="evidence" value="ECO:0007669"/>
    <property type="project" value="TreeGrafter"/>
</dbReference>
<keyword evidence="5" id="KW-0966">Cell projection</keyword>
<dbReference type="SMART" id="SM00676">
    <property type="entry name" value="DM10"/>
    <property type="match status" value="3"/>
</dbReference>
<evidence type="ECO:0000256" key="4">
    <source>
        <dbReference type="ARBA" id="ARBA00023212"/>
    </source>
</evidence>
<evidence type="ECO:0000313" key="8">
    <source>
        <dbReference type="Proteomes" id="UP001258017"/>
    </source>
</evidence>
<organism evidence="7 8">
    <name type="scientific">Odynerus spinipes</name>
    <dbReference type="NCBI Taxonomy" id="1348599"/>
    <lineage>
        <taxon>Eukaryota</taxon>
        <taxon>Metazoa</taxon>
        <taxon>Ecdysozoa</taxon>
        <taxon>Arthropoda</taxon>
        <taxon>Hexapoda</taxon>
        <taxon>Insecta</taxon>
        <taxon>Pterygota</taxon>
        <taxon>Neoptera</taxon>
        <taxon>Endopterygota</taxon>
        <taxon>Hymenoptera</taxon>
        <taxon>Apocrita</taxon>
        <taxon>Aculeata</taxon>
        <taxon>Vespoidea</taxon>
        <taxon>Vespidae</taxon>
        <taxon>Eumeninae</taxon>
        <taxon>Odynerus</taxon>
    </lineage>
</organism>
<keyword evidence="8" id="KW-1185">Reference proteome</keyword>
<dbReference type="PANTHER" id="PTHR12086:SF9">
    <property type="entry name" value="EF-HAND DOMAIN-CONTAINING PROTEIN 1"/>
    <property type="match status" value="1"/>
</dbReference>
<keyword evidence="4" id="KW-0206">Cytoskeleton</keyword>
<evidence type="ECO:0000313" key="7">
    <source>
        <dbReference type="EMBL" id="KAK2587896.1"/>
    </source>
</evidence>
<evidence type="ECO:0000256" key="1">
    <source>
        <dbReference type="ARBA" id="ARBA00004430"/>
    </source>
</evidence>
<dbReference type="AlphaFoldDB" id="A0AAD9VUW0"/>
<proteinExistence type="predicted"/>
<comment type="caution">
    <text evidence="7">The sequence shown here is derived from an EMBL/GenBank/DDBJ whole genome shotgun (WGS) entry which is preliminary data.</text>
</comment>
<protein>
    <recommendedName>
        <fullName evidence="6">DM10 domain-containing protein</fullName>
    </recommendedName>
</protein>
<evidence type="ECO:0000256" key="3">
    <source>
        <dbReference type="ARBA" id="ARBA00022737"/>
    </source>
</evidence>
<feature type="domain" description="DM10" evidence="6">
    <location>
        <begin position="406"/>
        <end position="510"/>
    </location>
</feature>
<dbReference type="PROSITE" id="PS51336">
    <property type="entry name" value="DM10"/>
    <property type="match status" value="3"/>
</dbReference>
<comment type="subcellular location">
    <subcellularLocation>
        <location evidence="1">Cytoplasm</location>
        <location evidence="1">Cytoskeleton</location>
        <location evidence="1">Cilium axoneme</location>
    </subcellularLocation>
</comment>
<keyword evidence="2" id="KW-0963">Cytoplasm</keyword>
<accession>A0AAD9VUW0</accession>
<name>A0AAD9VUW0_9HYME</name>
<feature type="domain" description="DM10" evidence="6">
    <location>
        <begin position="88"/>
        <end position="193"/>
    </location>
</feature>
<dbReference type="FunFam" id="2.30.29.170:FF:000002">
    <property type="entry name" value="EF-hand domain (C-terminal) containing 1"/>
    <property type="match status" value="1"/>
</dbReference>
<sequence length="559" mass="65703">MEGLPLIPGYTFRDPSLQDYRLGHRFDFLNGYRVLHDSKFGVGGRPIDAASLAYLEDQDPIEYDPSLTYGRVREYGYQQFIPHYALFAQKCLRFKAFFRQGVFNSPNEHFRIRHVYITYFLEDDTLCISEPSTENAGFPQGKMVRRGRVPKTADGDCFHWKDLNVGKEICVYGVVYRIIDCDLFTREFLNSQGIDVGDKEDPPIDPYTYDREAKSKIINCVTRTTDDTRRRFLEYDRMVLTFNAKWNDDLYQIMYFLMDDTIAIREQHKPNSGKDPVVMLLRRMKVPKKWKSLPSSYPGIYMEYGDPEITEYYTPKDFRIGDTAFILGRRFYLYDCDPFTRKYYSQMLGITQPESILLPEDQKKPPPERKLPPHIKFGTPEDTYATCLSFRPKPPKKDVIRQLSNFPNKLRYTMQMDSVHPEDQDRDFILEYDLGEGTVLIQELEKRNSGRREGCFLRSTLIPKPGTDRDNPLYYTPQDFFIGAIINVFNHYFIINGADLFVYRYIEANPEKFCQQLRDNMRNYFAQQGLLQDDITIEAKKIEQARHDADIFGKKLDKE</sequence>
<dbReference type="Proteomes" id="UP001258017">
    <property type="component" value="Unassembled WGS sequence"/>
</dbReference>
<dbReference type="FunFam" id="2.30.29.170:FF:000004">
    <property type="entry name" value="EF-hand domain containing 2"/>
    <property type="match status" value="1"/>
</dbReference>
<evidence type="ECO:0000256" key="2">
    <source>
        <dbReference type="ARBA" id="ARBA00022490"/>
    </source>
</evidence>
<dbReference type="GO" id="GO:0005930">
    <property type="term" value="C:axoneme"/>
    <property type="evidence" value="ECO:0007669"/>
    <property type="project" value="UniProtKB-SubCell"/>
</dbReference>
<feature type="domain" description="DM10" evidence="6">
    <location>
        <begin position="236"/>
        <end position="348"/>
    </location>
</feature>
<dbReference type="GO" id="GO:0060285">
    <property type="term" value="P:cilium-dependent cell motility"/>
    <property type="evidence" value="ECO:0007669"/>
    <property type="project" value="TreeGrafter"/>
</dbReference>
<dbReference type="Pfam" id="PF06565">
    <property type="entry name" value="DM10_dom"/>
    <property type="match status" value="3"/>
</dbReference>
<dbReference type="PANTHER" id="PTHR12086">
    <property type="entry name" value="EF-HAND DOMAIN C-TERMINAL CONTAINING PROTEIN"/>
    <property type="match status" value="1"/>
</dbReference>
<keyword evidence="3" id="KW-0677">Repeat</keyword>
<dbReference type="Gene3D" id="2.30.29.170">
    <property type="match status" value="3"/>
</dbReference>
<dbReference type="GO" id="GO:0007052">
    <property type="term" value="P:mitotic spindle organization"/>
    <property type="evidence" value="ECO:0007669"/>
    <property type="project" value="TreeGrafter"/>
</dbReference>
<gene>
    <name evidence="7" type="ORF">KPH14_003992</name>
</gene>
<evidence type="ECO:0000259" key="6">
    <source>
        <dbReference type="PROSITE" id="PS51336"/>
    </source>
</evidence>
<dbReference type="EMBL" id="JAIFRP010000006">
    <property type="protein sequence ID" value="KAK2587896.1"/>
    <property type="molecule type" value="Genomic_DNA"/>
</dbReference>
<dbReference type="GO" id="GO:0000281">
    <property type="term" value="P:mitotic cytokinesis"/>
    <property type="evidence" value="ECO:0007669"/>
    <property type="project" value="TreeGrafter"/>
</dbReference>
<dbReference type="InterPro" id="IPR006602">
    <property type="entry name" value="DM10_dom"/>
</dbReference>
<reference evidence="7" key="2">
    <citation type="journal article" date="2023" name="Commun. Biol.">
        <title>Intrasexual cuticular hydrocarbon dimorphism in a wasp sheds light on hydrocarbon biosynthesis genes in Hymenoptera.</title>
        <authorList>
            <person name="Moris V.C."/>
            <person name="Podsiadlowski L."/>
            <person name="Martin S."/>
            <person name="Oeyen J.P."/>
            <person name="Donath A."/>
            <person name="Petersen M."/>
            <person name="Wilbrandt J."/>
            <person name="Misof B."/>
            <person name="Liedtke D."/>
            <person name="Thamm M."/>
            <person name="Scheiner R."/>
            <person name="Schmitt T."/>
            <person name="Niehuis O."/>
        </authorList>
    </citation>
    <scope>NUCLEOTIDE SEQUENCE</scope>
    <source>
        <strain evidence="7">GBR_01_08_01A</strain>
    </source>
</reference>
<dbReference type="InterPro" id="IPR040193">
    <property type="entry name" value="EFHC1/EFHC2/EFHB"/>
</dbReference>
<evidence type="ECO:0000256" key="5">
    <source>
        <dbReference type="ARBA" id="ARBA00023273"/>
    </source>
</evidence>